<name>A0ABX5RTP5_9BURK</name>
<keyword evidence="4 5" id="KW-0472">Membrane</keyword>
<feature type="region of interest" description="Disordered" evidence="6">
    <location>
        <begin position="1"/>
        <end position="42"/>
    </location>
</feature>
<dbReference type="Gene3D" id="1.10.3720.10">
    <property type="entry name" value="MetI-like"/>
    <property type="match status" value="1"/>
</dbReference>
<evidence type="ECO:0000256" key="3">
    <source>
        <dbReference type="ARBA" id="ARBA00022989"/>
    </source>
</evidence>
<dbReference type="InterPro" id="IPR035906">
    <property type="entry name" value="MetI-like_sf"/>
</dbReference>
<evidence type="ECO:0000256" key="2">
    <source>
        <dbReference type="ARBA" id="ARBA00022692"/>
    </source>
</evidence>
<feature type="transmembrane region" description="Helical" evidence="5">
    <location>
        <begin position="138"/>
        <end position="160"/>
    </location>
</feature>
<dbReference type="EMBL" id="CP036401">
    <property type="protein sequence ID" value="QBI01891.1"/>
    <property type="molecule type" value="Genomic_DNA"/>
</dbReference>
<keyword evidence="3 5" id="KW-1133">Transmembrane helix</keyword>
<dbReference type="PANTHER" id="PTHR43879:SF1">
    <property type="entry name" value="GLUCOSE IMPORT SYSTEM PERMEASE PROTEIN GLCU"/>
    <property type="match status" value="1"/>
</dbReference>
<feature type="transmembrane region" description="Helical" evidence="5">
    <location>
        <begin position="64"/>
        <end position="85"/>
    </location>
</feature>
<evidence type="ECO:0000313" key="9">
    <source>
        <dbReference type="Proteomes" id="UP000292307"/>
    </source>
</evidence>
<comment type="subcellular location">
    <subcellularLocation>
        <location evidence="1 5">Cell membrane</location>
        <topology evidence="1 5">Multi-pass membrane protein</topology>
    </subcellularLocation>
</comment>
<dbReference type="SUPFAM" id="SSF161098">
    <property type="entry name" value="MetI-like"/>
    <property type="match status" value="1"/>
</dbReference>
<evidence type="ECO:0000259" key="7">
    <source>
        <dbReference type="PROSITE" id="PS50928"/>
    </source>
</evidence>
<feature type="domain" description="ABC transmembrane type-1" evidence="7">
    <location>
        <begin position="132"/>
        <end position="324"/>
    </location>
</feature>
<feature type="compositionally biased region" description="Pro residues" evidence="6">
    <location>
        <begin position="27"/>
        <end position="38"/>
    </location>
</feature>
<feature type="transmembrane region" description="Helical" evidence="5">
    <location>
        <begin position="200"/>
        <end position="219"/>
    </location>
</feature>
<feature type="transmembrane region" description="Helical" evidence="5">
    <location>
        <begin position="240"/>
        <end position="263"/>
    </location>
</feature>
<evidence type="ECO:0000256" key="5">
    <source>
        <dbReference type="RuleBase" id="RU363032"/>
    </source>
</evidence>
<reference evidence="8 9" key="1">
    <citation type="submission" date="2019-02" db="EMBL/GenBank/DDBJ databases">
        <title>Draft Genome Sequences of Six Type Strains of the Genus Massilia.</title>
        <authorList>
            <person name="Miess H."/>
            <person name="Frediansyhah A."/>
            <person name="Gross H."/>
        </authorList>
    </citation>
    <scope>NUCLEOTIDE SEQUENCE [LARGE SCALE GENOMIC DNA]</scope>
    <source>
        <strain evidence="8 9">DSM 17472</strain>
    </source>
</reference>
<dbReference type="Proteomes" id="UP000292307">
    <property type="component" value="Chromosome"/>
</dbReference>
<evidence type="ECO:0000256" key="6">
    <source>
        <dbReference type="SAM" id="MobiDB-lite"/>
    </source>
</evidence>
<evidence type="ECO:0000256" key="1">
    <source>
        <dbReference type="ARBA" id="ARBA00004651"/>
    </source>
</evidence>
<sequence length="339" mass="36937">MNRDIVLSGPQPVPQSVPQPVSHPSARPVPQPPPPATPRPADSRFAAALAGPRRKQAYFTPARIGIYLFLVTAAMFFLVPLYVMLVTSVKPMAEIRLGNIFAPPMAPTLAPWHNAWQAACTGLECEGIRGGFWNSVKITVPSVALSIALGAVNGYALSFWRPRGANALFAVLMIGAFIPGQVMLYPLVRALAAVELYSSLPGIVLVHIVFGMPMMTLLFRNYYASLPQELFKAARIDGGGFWRIFFELMLPMSTPVIVVAMIMQVTNIWNDFLLGLVFAGSDNLPMTVQLNNIINTTTGERLYNVNMAATILTSLVPLALYFFSGRWFVRGIANGAVKG</sequence>
<dbReference type="PROSITE" id="PS50928">
    <property type="entry name" value="ABC_TM1"/>
    <property type="match status" value="1"/>
</dbReference>
<comment type="similarity">
    <text evidence="5">Belongs to the binding-protein-dependent transport system permease family.</text>
</comment>
<dbReference type="CDD" id="cd06261">
    <property type="entry name" value="TM_PBP2"/>
    <property type="match status" value="1"/>
</dbReference>
<keyword evidence="2 5" id="KW-0812">Transmembrane</keyword>
<dbReference type="Pfam" id="PF00528">
    <property type="entry name" value="BPD_transp_1"/>
    <property type="match status" value="1"/>
</dbReference>
<evidence type="ECO:0000256" key="4">
    <source>
        <dbReference type="ARBA" id="ARBA00023136"/>
    </source>
</evidence>
<accession>A0ABX5RTP5</accession>
<proteinExistence type="inferred from homology"/>
<keyword evidence="5" id="KW-0813">Transport</keyword>
<organism evidence="8 9">
    <name type="scientific">Pseudoduganella albidiflava</name>
    <dbReference type="NCBI Taxonomy" id="321983"/>
    <lineage>
        <taxon>Bacteria</taxon>
        <taxon>Pseudomonadati</taxon>
        <taxon>Pseudomonadota</taxon>
        <taxon>Betaproteobacteria</taxon>
        <taxon>Burkholderiales</taxon>
        <taxon>Oxalobacteraceae</taxon>
        <taxon>Telluria group</taxon>
        <taxon>Pseudoduganella</taxon>
    </lineage>
</organism>
<gene>
    <name evidence="8" type="ORF">EYF70_14285</name>
</gene>
<evidence type="ECO:0000313" key="8">
    <source>
        <dbReference type="EMBL" id="QBI01891.1"/>
    </source>
</evidence>
<dbReference type="PANTHER" id="PTHR43879">
    <property type="entry name" value="ABC TRANSPORTER PERMEASE PROTEIN"/>
    <property type="match status" value="1"/>
</dbReference>
<feature type="transmembrane region" description="Helical" evidence="5">
    <location>
        <begin position="167"/>
        <end position="188"/>
    </location>
</feature>
<dbReference type="InterPro" id="IPR000515">
    <property type="entry name" value="MetI-like"/>
</dbReference>
<feature type="transmembrane region" description="Helical" evidence="5">
    <location>
        <begin position="305"/>
        <end position="323"/>
    </location>
</feature>
<protein>
    <submittedName>
        <fullName evidence="8">Carbohydrate ABC transporter permease</fullName>
    </submittedName>
</protein>
<keyword evidence="9" id="KW-1185">Reference proteome</keyword>